<reference evidence="4" key="2">
    <citation type="submission" date="2019-02" db="EMBL/GenBank/DDBJ databases">
        <title>Granulicella sibirica sp. nov., a psychrotolerant acidobacterium isolated from an organic soil layer in forested tundra, West Siberia.</title>
        <authorList>
            <person name="Oshkin I.Y."/>
            <person name="Kulichevskaya I.S."/>
            <person name="Rijpstra W.I.C."/>
            <person name="Sinninghe Damste J.S."/>
            <person name="Rakitin A.L."/>
            <person name="Ravin N.V."/>
            <person name="Dedysh S.N."/>
        </authorList>
    </citation>
    <scope>NUCLEOTIDE SEQUENCE [LARGE SCALE GENOMIC DNA]</scope>
    <source>
        <strain evidence="4">AF10</strain>
    </source>
</reference>
<dbReference type="SUPFAM" id="SSF53474">
    <property type="entry name" value="alpha/beta-Hydrolases"/>
    <property type="match status" value="1"/>
</dbReference>
<comment type="caution">
    <text evidence="3">The sequence shown here is derived from an EMBL/GenBank/DDBJ whole genome shotgun (WGS) entry which is preliminary data.</text>
</comment>
<dbReference type="AlphaFoldDB" id="A0A4Q0T2N5"/>
<evidence type="ECO:0000259" key="2">
    <source>
        <dbReference type="Pfam" id="PF00561"/>
    </source>
</evidence>
<dbReference type="Proteomes" id="UP000289437">
    <property type="component" value="Unassembled WGS sequence"/>
</dbReference>
<keyword evidence="4" id="KW-1185">Reference proteome</keyword>
<sequence length="339" mass="37582">MATSFPLTDTTFSSPRHTTHYWQAGPAGGPLMIFLHGWPEIGLVWAAQMEAFASEGWHCIAPDMRGYGGSSAPAASDAYALKEIVDDMVELHDYLGASPAIWVGHDLGSPVVGALAAHHAKRSRGVVFISVPYLPDAFALPNHLPLIDRELYPADKYPDGQWDYYRFYLTHFDQTVTDFDADIPASLAAIYRSGNPESVGKVYRSAVITRNGGWFGSAHRAPRVMPDSALWPSADFDSLLEAFRVTGFRPGNSWYLNDSTNIDYAHEAPDDGRLRQPVLFINGNFDGLCDITHNRFGEPMRNACQDLTVTSLPSGHWLPLERKVEVIEAMRSWLKTKAL</sequence>
<dbReference type="InterPro" id="IPR029058">
    <property type="entry name" value="AB_hydrolase_fold"/>
</dbReference>
<dbReference type="Gene3D" id="3.40.50.1820">
    <property type="entry name" value="alpha/beta hydrolase"/>
    <property type="match status" value="1"/>
</dbReference>
<dbReference type="InterPro" id="IPR000639">
    <property type="entry name" value="Epox_hydrolase-like"/>
</dbReference>
<dbReference type="PANTHER" id="PTHR43329">
    <property type="entry name" value="EPOXIDE HYDROLASE"/>
    <property type="match status" value="1"/>
</dbReference>
<evidence type="ECO:0000313" key="4">
    <source>
        <dbReference type="Proteomes" id="UP000289437"/>
    </source>
</evidence>
<name>A0A4Q0T2N5_9BACT</name>
<organism evidence="3 4">
    <name type="scientific">Granulicella sibirica</name>
    <dbReference type="NCBI Taxonomy" id="2479048"/>
    <lineage>
        <taxon>Bacteria</taxon>
        <taxon>Pseudomonadati</taxon>
        <taxon>Acidobacteriota</taxon>
        <taxon>Terriglobia</taxon>
        <taxon>Terriglobales</taxon>
        <taxon>Acidobacteriaceae</taxon>
        <taxon>Granulicella</taxon>
    </lineage>
</organism>
<dbReference type="InterPro" id="IPR000073">
    <property type="entry name" value="AB_hydrolase_1"/>
</dbReference>
<dbReference type="Pfam" id="PF00561">
    <property type="entry name" value="Abhydrolase_1"/>
    <property type="match status" value="1"/>
</dbReference>
<dbReference type="PRINTS" id="PR00412">
    <property type="entry name" value="EPOXHYDRLASE"/>
</dbReference>
<feature type="domain" description="AB hydrolase-1" evidence="2">
    <location>
        <begin position="30"/>
        <end position="321"/>
    </location>
</feature>
<keyword evidence="1 3" id="KW-0378">Hydrolase</keyword>
<evidence type="ECO:0000313" key="3">
    <source>
        <dbReference type="EMBL" id="RXH56179.1"/>
    </source>
</evidence>
<proteinExistence type="predicted"/>
<protein>
    <submittedName>
        <fullName evidence="3">Epoxide hydrolase</fullName>
    </submittedName>
</protein>
<evidence type="ECO:0000256" key="1">
    <source>
        <dbReference type="ARBA" id="ARBA00022801"/>
    </source>
</evidence>
<gene>
    <name evidence="3" type="ORF">GRAN_3036</name>
</gene>
<dbReference type="RefSeq" id="WP_128913690.1">
    <property type="nucleotide sequence ID" value="NZ_RDSM01000002.1"/>
</dbReference>
<dbReference type="EMBL" id="RDSM01000002">
    <property type="protein sequence ID" value="RXH56179.1"/>
    <property type="molecule type" value="Genomic_DNA"/>
</dbReference>
<reference evidence="3 4" key="1">
    <citation type="submission" date="2018-11" db="EMBL/GenBank/DDBJ databases">
        <authorList>
            <person name="Mardanov A.V."/>
            <person name="Ravin N.V."/>
            <person name="Dedysh S.N."/>
        </authorList>
    </citation>
    <scope>NUCLEOTIDE SEQUENCE [LARGE SCALE GENOMIC DNA]</scope>
    <source>
        <strain evidence="3 4">AF10</strain>
    </source>
</reference>
<dbReference type="GO" id="GO:0016787">
    <property type="term" value="F:hydrolase activity"/>
    <property type="evidence" value="ECO:0007669"/>
    <property type="project" value="UniProtKB-KW"/>
</dbReference>
<dbReference type="OrthoDB" id="9776303at2"/>
<accession>A0A4Q0T2N5</accession>